<evidence type="ECO:0000256" key="5">
    <source>
        <dbReference type="ARBA" id="ARBA00022825"/>
    </source>
</evidence>
<dbReference type="PANTHER" id="PTHR15462">
    <property type="entry name" value="SERINE PROTEASE"/>
    <property type="match status" value="1"/>
</dbReference>
<dbReference type="PRINTS" id="PR00839">
    <property type="entry name" value="V8PROTEASE"/>
</dbReference>
<dbReference type="GO" id="GO:0004252">
    <property type="term" value="F:serine-type endopeptidase activity"/>
    <property type="evidence" value="ECO:0007669"/>
    <property type="project" value="InterPro"/>
</dbReference>
<dbReference type="EMBL" id="FOWE01000001">
    <property type="protein sequence ID" value="SFN88517.1"/>
    <property type="molecule type" value="Genomic_DNA"/>
</dbReference>
<dbReference type="GO" id="GO:0006508">
    <property type="term" value="P:proteolysis"/>
    <property type="evidence" value="ECO:0007669"/>
    <property type="project" value="UniProtKB-KW"/>
</dbReference>
<organism evidence="8 9">
    <name type="scientific">Geodermatophilus obscurus</name>
    <dbReference type="NCBI Taxonomy" id="1861"/>
    <lineage>
        <taxon>Bacteria</taxon>
        <taxon>Bacillati</taxon>
        <taxon>Actinomycetota</taxon>
        <taxon>Actinomycetes</taxon>
        <taxon>Geodermatophilales</taxon>
        <taxon>Geodermatophilaceae</taxon>
        <taxon>Geodermatophilus</taxon>
    </lineage>
</organism>
<keyword evidence="4 6" id="KW-0378">Hydrolase</keyword>
<dbReference type="InterPro" id="IPR043504">
    <property type="entry name" value="Peptidase_S1_PA_chymotrypsin"/>
</dbReference>
<sequence length="364" mass="39434">METTGRTETLPPALGLDDLAAAAPIPATESMPADVAELLEPHSGVYVLSDDKPSLDAGSAHVRAAADVWHVDAVHGELRTTIPGLEQTELPLETAESVRAEDAGTDSHRPGWLEQQFLPRLAPFQLSPRETGSPGSRLFFEPRAAAEAERLAYPWCCVGRVVTSSSLGTWTGSGVLVGPNLLLTAGHVAPFGGSNWSMEFIPALRQGDPNPRPFGSAFVSQYRGYNRPSDVFGYDYAICRLYRPLGQALGWMGVQSWGDEDEYERRSYTSSGYPATFGGRPAVQFAIGIRDLDNDSPGKELETVEYTTGGWSGGPLWFFAGQSPMVVGVLSGAETDGFDPRRDVYAGYTAMIDLVRFGRDNWRP</sequence>
<keyword evidence="9" id="KW-1185">Reference proteome</keyword>
<dbReference type="InterPro" id="IPR008256">
    <property type="entry name" value="Peptidase_S1B"/>
</dbReference>
<evidence type="ECO:0000313" key="8">
    <source>
        <dbReference type="EMBL" id="SFN88517.1"/>
    </source>
</evidence>
<dbReference type="InterPro" id="IPR001254">
    <property type="entry name" value="Trypsin_dom"/>
</dbReference>
<name>A0A1I5CNL0_9ACTN</name>
<evidence type="ECO:0000256" key="2">
    <source>
        <dbReference type="ARBA" id="ARBA00022670"/>
    </source>
</evidence>
<reference evidence="9" key="1">
    <citation type="submission" date="2016-10" db="EMBL/GenBank/DDBJ databases">
        <authorList>
            <person name="Varghese N."/>
            <person name="Submissions S."/>
        </authorList>
    </citation>
    <scope>NUCLEOTIDE SEQUENCE [LARGE SCALE GENOMIC DNA]</scope>
    <source>
        <strain evidence="9">DSM 43161</strain>
    </source>
</reference>
<gene>
    <name evidence="8" type="ORF">SAMN05660359_00427</name>
</gene>
<dbReference type="AlphaFoldDB" id="A0A1I5CNL0"/>
<dbReference type="InterPro" id="IPR050966">
    <property type="entry name" value="Glutamyl_endopeptidase"/>
</dbReference>
<comment type="similarity">
    <text evidence="1 6">Belongs to the peptidase S1B family.</text>
</comment>
<evidence type="ECO:0000256" key="4">
    <source>
        <dbReference type="ARBA" id="ARBA00022801"/>
    </source>
</evidence>
<accession>A0A1I5CNL0</accession>
<evidence type="ECO:0000256" key="6">
    <source>
        <dbReference type="RuleBase" id="RU004296"/>
    </source>
</evidence>
<dbReference type="Gene3D" id="2.40.10.10">
    <property type="entry name" value="Trypsin-like serine proteases"/>
    <property type="match status" value="2"/>
</dbReference>
<evidence type="ECO:0000256" key="3">
    <source>
        <dbReference type="ARBA" id="ARBA00022729"/>
    </source>
</evidence>
<evidence type="ECO:0000313" key="9">
    <source>
        <dbReference type="Proteomes" id="UP000183642"/>
    </source>
</evidence>
<dbReference type="Proteomes" id="UP000183642">
    <property type="component" value="Unassembled WGS sequence"/>
</dbReference>
<protein>
    <recommendedName>
        <fullName evidence="6">Serine protease</fullName>
        <ecNumber evidence="6">3.4.21.-</ecNumber>
    </recommendedName>
</protein>
<proteinExistence type="inferred from homology"/>
<keyword evidence="2 6" id="KW-0645">Protease</keyword>
<feature type="domain" description="Peptidase S1" evidence="7">
    <location>
        <begin position="161"/>
        <end position="352"/>
    </location>
</feature>
<keyword evidence="3" id="KW-0732">Signal</keyword>
<evidence type="ECO:0000256" key="1">
    <source>
        <dbReference type="ARBA" id="ARBA00008764"/>
    </source>
</evidence>
<dbReference type="EC" id="3.4.21.-" evidence="6"/>
<dbReference type="InterPro" id="IPR009003">
    <property type="entry name" value="Peptidase_S1_PA"/>
</dbReference>
<dbReference type="PANTHER" id="PTHR15462:SF8">
    <property type="entry name" value="SERINE PROTEASE"/>
    <property type="match status" value="1"/>
</dbReference>
<dbReference type="Pfam" id="PF00089">
    <property type="entry name" value="Trypsin"/>
    <property type="match status" value="1"/>
</dbReference>
<keyword evidence="5 6" id="KW-0720">Serine protease</keyword>
<dbReference type="SUPFAM" id="SSF50494">
    <property type="entry name" value="Trypsin-like serine proteases"/>
    <property type="match status" value="1"/>
</dbReference>
<evidence type="ECO:0000259" key="7">
    <source>
        <dbReference type="Pfam" id="PF00089"/>
    </source>
</evidence>